<dbReference type="EMBL" id="CAJNDS010000762">
    <property type="protein sequence ID" value="CAE7232268.1"/>
    <property type="molecule type" value="Genomic_DNA"/>
</dbReference>
<organism evidence="2 3">
    <name type="scientific">Symbiodinium natans</name>
    <dbReference type="NCBI Taxonomy" id="878477"/>
    <lineage>
        <taxon>Eukaryota</taxon>
        <taxon>Sar</taxon>
        <taxon>Alveolata</taxon>
        <taxon>Dinophyceae</taxon>
        <taxon>Suessiales</taxon>
        <taxon>Symbiodiniaceae</taxon>
        <taxon>Symbiodinium</taxon>
    </lineage>
</organism>
<evidence type="ECO:0000313" key="2">
    <source>
        <dbReference type="EMBL" id="CAE7232268.1"/>
    </source>
</evidence>
<sequence length="1661" mass="182883">DRTWWKLPNLPDPSTEDACIAVSDWLTQIKPIMSDLSERSWIWWARVMEVAQAAYAKWQQAGPLEKSLVICESPADLLDAKLSRLEARALGMIMESLPARIKDELVVTNVQINCVVGIGGWDGHKISACLLLPLQKGEVRQVPRHPGSFQLKSLLVLLQNLRPLGDPGKGVRDRAKRVGGKEAGRVRVGFTQQKGDARWVEPVGPLMISERLQPKVVASRVALLNIAKTHALGLKVSEVERARMLLGGSLRGRGRAQVLEERALKGAAEKQKPRVRMFGKQMWKVDADLCSGDDSGENDRDSEQPYLTKVVQNPPKNARGLLDGGNNAPQEESIGDQRDAWVVPMLEWLRKLSPDCPEGMGLAALEERVKALDSQRPLSKEREAAEGYEIPTEWFAEDEVEPRLHSDSGREFANAALERWALARDIALTASAVQGFAVAPSVRVPNATVVRIVDEDDQVRLYVAPVVYSHVREPVRFAGVVPADAVVEDYPPPTRRVVGKTPGVAMDARGVEPRGESSEGSARVEVPGRSSEGSARVESARVEVHGRSEGSARVEVPGRSEGSARVEVPGRSLGGSKGLLAMRSLGGPGSPLALKVMGMLRYGMYLLARDCVPQRYEIEDILRRAMHDFQAKGRAIDIDRNMKGSKNFLVPISRFEGGSIVKEEVRVKAAASQFGRDPQRFDISSDSEDDSFAGEWQGCGEPNHEEFVDRLTQLTREEKKAMCEEIEGGLSCVTPGLLSELHEDLRVAMLFQDHDCCERAVELERGSFALHRLKSVERELEEAWQELENTGLPCVRAVRTSGADLVEASAGERGNDLLAGEQPQELHPDFGQDTQEMKAKGAHSPPGVLLQTRIVPQAEVWQDLERWRQPLTDEVVALKDVHRAVYAIGPEELKRLEELAEVSLIPAKGVYTQKPITNRLRARIVGCGNFLQSDSPSEDVAKGTVRSQDLYAGGVDGTSVRIQACVAAINKWHNAGLDIKTAFLDAPLYQDGQGHAVLTPGDVGSGALDFERLVGKRKHVQGQRVKIVVVTPPKILVKLNLVEESERWLVIKALYGLQQAPRCWSSHRDLALRSLQWSDGGRDFRLSQTVAEPNLWRVISSSSEADQEGERLHGLLGVYVDDLLLTMEESVQQRLISEIQRLWATSDPESAEVGKPIRFCGFNLHKLPSGGYLLNQQDYIRDLLNRFPDVQGTAEVPCLRDETPEPEAPNPKQLKEAQMLAGALQWVTTRTRPDIAFSVNKTAQLMARFPEYATRYAQNIIKYLRRTADLVLKYEPLTGASDYGMSGELAAPRSPGLIEVYSDASFAPNNSKSQTGIVASLSGCIIGWASHRQSVTSQSSAEAEMYSTSDGILYIQTLEALVREICPGPVRKLLYSDSMGSVSLYSAPSGTWRTRHLRLKARGGRELLEEGFFELRHLAGRWMLADIATKALHPPRHNELVQLLVMDVPSGSAGGEVKLERCHVVSGNSRDGSLGSSGIRVDLLAMVSLRLLVIGVALANAASKWEMNTDEEANHDESVRLAALAGMLVIVAVLLLQRWCQFAERSEEPNQQVRAMRTDDSDDWPAVEEAAEDERPRDVRRSVSGSVPRSVDGLEPGVRDRSSAGLPQASEFTGVREAQAPEFTGVREAQALGYTGVGESEAPRISRIDLEQQAVEDVRVH</sequence>
<feature type="region of interest" description="Disordered" evidence="1">
    <location>
        <begin position="1547"/>
        <end position="1620"/>
    </location>
</feature>
<dbReference type="PANTHER" id="PTHR11439">
    <property type="entry name" value="GAG-POL-RELATED RETROTRANSPOSON"/>
    <property type="match status" value="1"/>
</dbReference>
<accession>A0A812KSJ1</accession>
<dbReference type="CDD" id="cd09272">
    <property type="entry name" value="RNase_HI_RT_Ty1"/>
    <property type="match status" value="1"/>
</dbReference>
<gene>
    <name evidence="2" type="primary">RE1</name>
    <name evidence="2" type="ORF">SNAT2548_LOCUS9590</name>
</gene>
<feature type="region of interest" description="Disordered" evidence="1">
    <location>
        <begin position="506"/>
        <end position="570"/>
    </location>
</feature>
<feature type="region of interest" description="Disordered" evidence="1">
    <location>
        <begin position="290"/>
        <end position="334"/>
    </location>
</feature>
<dbReference type="Proteomes" id="UP000604046">
    <property type="component" value="Unassembled WGS sequence"/>
</dbReference>
<evidence type="ECO:0000313" key="3">
    <source>
        <dbReference type="Proteomes" id="UP000604046"/>
    </source>
</evidence>
<protein>
    <submittedName>
        <fullName evidence="2">RE1 protein</fullName>
    </submittedName>
</protein>
<feature type="compositionally biased region" description="Basic and acidic residues" evidence="1">
    <location>
        <begin position="538"/>
        <end position="564"/>
    </location>
</feature>
<evidence type="ECO:0000256" key="1">
    <source>
        <dbReference type="SAM" id="MobiDB-lite"/>
    </source>
</evidence>
<feature type="compositionally biased region" description="Acidic residues" evidence="1">
    <location>
        <begin position="1560"/>
        <end position="1572"/>
    </location>
</feature>
<keyword evidence="3" id="KW-1185">Reference proteome</keyword>
<proteinExistence type="predicted"/>
<reference evidence="2" key="1">
    <citation type="submission" date="2021-02" db="EMBL/GenBank/DDBJ databases">
        <authorList>
            <person name="Dougan E. K."/>
            <person name="Rhodes N."/>
            <person name="Thang M."/>
            <person name="Chan C."/>
        </authorList>
    </citation>
    <scope>NUCLEOTIDE SEQUENCE</scope>
</reference>
<feature type="non-terminal residue" evidence="2">
    <location>
        <position position="1"/>
    </location>
</feature>
<comment type="caution">
    <text evidence="2">The sequence shown here is derived from an EMBL/GenBank/DDBJ whole genome shotgun (WGS) entry which is preliminary data.</text>
</comment>
<feature type="compositionally biased region" description="Low complexity" evidence="1">
    <location>
        <begin position="1582"/>
        <end position="1593"/>
    </location>
</feature>
<dbReference type="OrthoDB" id="448957at2759"/>
<dbReference type="PANTHER" id="PTHR11439:SF467">
    <property type="entry name" value="INTEGRASE CATALYTIC DOMAIN-CONTAINING PROTEIN"/>
    <property type="match status" value="1"/>
</dbReference>
<name>A0A812KSJ1_9DINO</name>